<dbReference type="GO" id="GO:0000981">
    <property type="term" value="F:DNA-binding transcription factor activity, RNA polymerase II-specific"/>
    <property type="evidence" value="ECO:0007669"/>
    <property type="project" value="TreeGrafter"/>
</dbReference>
<evidence type="ECO:0000259" key="3">
    <source>
        <dbReference type="PROSITE" id="PS51294"/>
    </source>
</evidence>
<feature type="domain" description="HTH myb-type" evidence="3">
    <location>
        <begin position="21"/>
        <end position="69"/>
    </location>
</feature>
<comment type="caution">
    <text evidence="4">The sequence shown here is derived from an EMBL/GenBank/DDBJ whole genome shotgun (WGS) entry which is preliminary data.</text>
</comment>
<keyword evidence="4" id="KW-0371">Homeobox</keyword>
<evidence type="ECO:0000313" key="5">
    <source>
        <dbReference type="Proteomes" id="UP000664859"/>
    </source>
</evidence>
<feature type="region of interest" description="Disordered" evidence="1">
    <location>
        <begin position="130"/>
        <end position="180"/>
    </location>
</feature>
<dbReference type="PROSITE" id="PS50090">
    <property type="entry name" value="MYB_LIKE"/>
    <property type="match status" value="2"/>
</dbReference>
<gene>
    <name evidence="4" type="ORF">JKP88DRAFT_191551</name>
</gene>
<dbReference type="SUPFAM" id="SSF46689">
    <property type="entry name" value="Homeodomain-like"/>
    <property type="match status" value="2"/>
</dbReference>
<feature type="domain" description="Myb-like" evidence="2">
    <location>
        <begin position="66"/>
        <end position="116"/>
    </location>
</feature>
<evidence type="ECO:0000259" key="2">
    <source>
        <dbReference type="PROSITE" id="PS50090"/>
    </source>
</evidence>
<dbReference type="InterPro" id="IPR001005">
    <property type="entry name" value="SANT/Myb"/>
</dbReference>
<proteinExistence type="predicted"/>
<dbReference type="Pfam" id="PF13921">
    <property type="entry name" value="Myb_DNA-bind_6"/>
    <property type="match status" value="1"/>
</dbReference>
<feature type="domain" description="HTH myb-type" evidence="3">
    <location>
        <begin position="70"/>
        <end position="120"/>
    </location>
</feature>
<dbReference type="PANTHER" id="PTHR45614">
    <property type="entry name" value="MYB PROTEIN-RELATED"/>
    <property type="match status" value="1"/>
</dbReference>
<dbReference type="AlphaFoldDB" id="A0A836CND7"/>
<dbReference type="PROSITE" id="PS51294">
    <property type="entry name" value="HTH_MYB"/>
    <property type="match status" value="2"/>
</dbReference>
<protein>
    <submittedName>
        <fullName evidence="4">Homeodomain-like protein</fullName>
    </submittedName>
</protein>
<dbReference type="GO" id="GO:0000978">
    <property type="term" value="F:RNA polymerase II cis-regulatory region sequence-specific DNA binding"/>
    <property type="evidence" value="ECO:0007669"/>
    <property type="project" value="TreeGrafter"/>
</dbReference>
<name>A0A836CND7_9STRA</name>
<dbReference type="CDD" id="cd00167">
    <property type="entry name" value="SANT"/>
    <property type="match status" value="2"/>
</dbReference>
<dbReference type="Gene3D" id="1.10.10.60">
    <property type="entry name" value="Homeodomain-like"/>
    <property type="match status" value="2"/>
</dbReference>
<dbReference type="SMART" id="SM00717">
    <property type="entry name" value="SANT"/>
    <property type="match status" value="2"/>
</dbReference>
<sequence>MQCLLHWRYALNEDQQVRGIGSWSVEEDARLKALVTVHGCKWALVARSMPGRVAKQCRERYLNHLDPKLQRGPWTPEEEQVLLRLCEGQNRQWAEICRQLPGRSYNDVKNRYNLIQRRLKRASKKAAAAAAGAGGGALSNAEEEGPGSPYGSAHGEGSSSDQPPSGGGGGAQGAAFGSLG</sequence>
<dbReference type="InterPro" id="IPR009057">
    <property type="entry name" value="Homeodomain-like_sf"/>
</dbReference>
<evidence type="ECO:0000313" key="4">
    <source>
        <dbReference type="EMBL" id="KAG5191633.1"/>
    </source>
</evidence>
<reference evidence="4" key="1">
    <citation type="submission" date="2021-02" db="EMBL/GenBank/DDBJ databases">
        <title>First Annotated Genome of the Yellow-green Alga Tribonema minus.</title>
        <authorList>
            <person name="Mahan K.M."/>
        </authorList>
    </citation>
    <scope>NUCLEOTIDE SEQUENCE</scope>
    <source>
        <strain evidence="4">UTEX B ZZ1240</strain>
    </source>
</reference>
<keyword evidence="4" id="KW-0238">DNA-binding</keyword>
<organism evidence="4 5">
    <name type="scientific">Tribonema minus</name>
    <dbReference type="NCBI Taxonomy" id="303371"/>
    <lineage>
        <taxon>Eukaryota</taxon>
        <taxon>Sar</taxon>
        <taxon>Stramenopiles</taxon>
        <taxon>Ochrophyta</taxon>
        <taxon>PX clade</taxon>
        <taxon>Xanthophyceae</taxon>
        <taxon>Tribonematales</taxon>
        <taxon>Tribonemataceae</taxon>
        <taxon>Tribonema</taxon>
    </lineage>
</organism>
<evidence type="ECO:0000256" key="1">
    <source>
        <dbReference type="SAM" id="MobiDB-lite"/>
    </source>
</evidence>
<dbReference type="GO" id="GO:0005634">
    <property type="term" value="C:nucleus"/>
    <property type="evidence" value="ECO:0007669"/>
    <property type="project" value="TreeGrafter"/>
</dbReference>
<dbReference type="Proteomes" id="UP000664859">
    <property type="component" value="Unassembled WGS sequence"/>
</dbReference>
<dbReference type="PANTHER" id="PTHR45614:SF25">
    <property type="entry name" value="MYB PROTEIN"/>
    <property type="match status" value="1"/>
</dbReference>
<accession>A0A836CND7</accession>
<dbReference type="InterPro" id="IPR050560">
    <property type="entry name" value="MYB_TF"/>
</dbReference>
<feature type="domain" description="Myb-like" evidence="2">
    <location>
        <begin position="21"/>
        <end position="65"/>
    </location>
</feature>
<dbReference type="InterPro" id="IPR017930">
    <property type="entry name" value="Myb_dom"/>
</dbReference>
<keyword evidence="5" id="KW-1185">Reference proteome</keyword>
<feature type="compositionally biased region" description="Low complexity" evidence="1">
    <location>
        <begin position="155"/>
        <end position="164"/>
    </location>
</feature>
<dbReference type="EMBL" id="JAFCMP010000017">
    <property type="protein sequence ID" value="KAG5191633.1"/>
    <property type="molecule type" value="Genomic_DNA"/>
</dbReference>
<dbReference type="OrthoDB" id="2143914at2759"/>